<dbReference type="RefSeq" id="XP_007335067.1">
    <property type="nucleotide sequence ID" value="XM_007335005.1"/>
</dbReference>
<sequence length="87" mass="9013">MSLIRVELYDVLQASTPASPRFVQIPDPSIPSSQAETLAAKSSSPDAYPKNIKKVTPTDSPVYSTFGRTASNASSTRGRPGAGGGSS</sequence>
<dbReference type="EMBL" id="JH971513">
    <property type="protein sequence ID" value="EKM74292.1"/>
    <property type="molecule type" value="Genomic_DNA"/>
</dbReference>
<evidence type="ECO:0000256" key="1">
    <source>
        <dbReference type="SAM" id="MobiDB-lite"/>
    </source>
</evidence>
<feature type="region of interest" description="Disordered" evidence="1">
    <location>
        <begin position="23"/>
        <end position="87"/>
    </location>
</feature>
<dbReference type="InParanoid" id="K5WUQ2"/>
<keyword evidence="3" id="KW-1185">Reference proteome</keyword>
<dbReference type="Proteomes" id="UP000008493">
    <property type="component" value="Unassembled WGS sequence"/>
</dbReference>
<dbReference type="GeneID" id="18827935"/>
<protein>
    <submittedName>
        <fullName evidence="2">Uncharacterized protein</fullName>
    </submittedName>
</protein>
<proteinExistence type="predicted"/>
<dbReference type="AlphaFoldDB" id="K5WUQ2"/>
<name>K5WUQ2_AGABU</name>
<dbReference type="KEGG" id="abp:AGABI1DRAFT133418"/>
<accession>K5WUQ2</accession>
<evidence type="ECO:0000313" key="2">
    <source>
        <dbReference type="EMBL" id="EKM74292.1"/>
    </source>
</evidence>
<reference evidence="3" key="1">
    <citation type="journal article" date="2012" name="Proc. Natl. Acad. Sci. U.S.A.">
        <title>Genome sequence of the button mushroom Agaricus bisporus reveals mechanisms governing adaptation to a humic-rich ecological niche.</title>
        <authorList>
            <person name="Morin E."/>
            <person name="Kohler A."/>
            <person name="Baker A.R."/>
            <person name="Foulongne-Oriol M."/>
            <person name="Lombard V."/>
            <person name="Nagy L.G."/>
            <person name="Ohm R.A."/>
            <person name="Patyshakuliyeva A."/>
            <person name="Brun A."/>
            <person name="Aerts A.L."/>
            <person name="Bailey A.M."/>
            <person name="Billette C."/>
            <person name="Coutinho P.M."/>
            <person name="Deakin G."/>
            <person name="Doddapaneni H."/>
            <person name="Floudas D."/>
            <person name="Grimwood J."/>
            <person name="Hilden K."/>
            <person name="Kuees U."/>
            <person name="LaButti K.M."/>
            <person name="Lapidus A."/>
            <person name="Lindquist E.A."/>
            <person name="Lucas S.M."/>
            <person name="Murat C."/>
            <person name="Riley R.W."/>
            <person name="Salamov A.A."/>
            <person name="Schmutz J."/>
            <person name="Subramanian V."/>
            <person name="Woesten H.A.B."/>
            <person name="Xu J."/>
            <person name="Eastwood D.C."/>
            <person name="Foster G.D."/>
            <person name="Sonnenberg A.S."/>
            <person name="Cullen D."/>
            <person name="de Vries R.P."/>
            <person name="Lundell T."/>
            <person name="Hibbett D.S."/>
            <person name="Henrissat B."/>
            <person name="Burton K.S."/>
            <person name="Kerrigan R.W."/>
            <person name="Challen M.P."/>
            <person name="Grigoriev I.V."/>
            <person name="Martin F."/>
        </authorList>
    </citation>
    <scope>NUCLEOTIDE SEQUENCE [LARGE SCALE GENOMIC DNA]</scope>
    <source>
        <strain evidence="3">JB137-S8 / ATCC MYA-4627 / FGSC 10392</strain>
    </source>
</reference>
<organism evidence="2 3">
    <name type="scientific">Agaricus bisporus var. burnettii (strain JB137-S8 / ATCC MYA-4627 / FGSC 10392)</name>
    <name type="common">White button mushroom</name>
    <dbReference type="NCBI Taxonomy" id="597362"/>
    <lineage>
        <taxon>Eukaryota</taxon>
        <taxon>Fungi</taxon>
        <taxon>Dikarya</taxon>
        <taxon>Basidiomycota</taxon>
        <taxon>Agaricomycotina</taxon>
        <taxon>Agaricomycetes</taxon>
        <taxon>Agaricomycetidae</taxon>
        <taxon>Agaricales</taxon>
        <taxon>Agaricineae</taxon>
        <taxon>Agaricaceae</taxon>
        <taxon>Agaricus</taxon>
    </lineage>
</organism>
<feature type="compositionally biased region" description="Polar residues" evidence="1">
    <location>
        <begin position="57"/>
        <end position="77"/>
    </location>
</feature>
<evidence type="ECO:0000313" key="3">
    <source>
        <dbReference type="Proteomes" id="UP000008493"/>
    </source>
</evidence>
<dbReference type="HOGENOM" id="CLU_2482811_0_0_1"/>
<feature type="compositionally biased region" description="Polar residues" evidence="1">
    <location>
        <begin position="30"/>
        <end position="45"/>
    </location>
</feature>
<gene>
    <name evidence="2" type="ORF">AGABI1DRAFT_133418</name>
</gene>